<dbReference type="Proteomes" id="UP001249020">
    <property type="component" value="Unassembled WGS sequence"/>
</dbReference>
<keyword evidence="1" id="KW-0472">Membrane</keyword>
<evidence type="ECO:0000256" key="1">
    <source>
        <dbReference type="SAM" id="Phobius"/>
    </source>
</evidence>
<reference evidence="2 3" key="1">
    <citation type="submission" date="2023-09" db="EMBL/GenBank/DDBJ databases">
        <authorList>
            <person name="Rey-Velasco X."/>
        </authorList>
    </citation>
    <scope>NUCLEOTIDE SEQUENCE [LARGE SCALE GENOMIC DNA]</scope>
    <source>
        <strain evidence="2 3">W409</strain>
    </source>
</reference>
<dbReference type="RefSeq" id="WP_311361945.1">
    <property type="nucleotide sequence ID" value="NZ_JAVRIE010000004.1"/>
</dbReference>
<evidence type="ECO:0000313" key="2">
    <source>
        <dbReference type="EMBL" id="MDT0583177.1"/>
    </source>
</evidence>
<organism evidence="2 3">
    <name type="scientific">Brumicola blandensis</name>
    <dbReference type="NCBI Taxonomy" id="3075611"/>
    <lineage>
        <taxon>Bacteria</taxon>
        <taxon>Pseudomonadati</taxon>
        <taxon>Pseudomonadota</taxon>
        <taxon>Gammaproteobacteria</taxon>
        <taxon>Alteromonadales</taxon>
        <taxon>Alteromonadaceae</taxon>
        <taxon>Brumicola</taxon>
    </lineage>
</organism>
<protein>
    <submittedName>
        <fullName evidence="2">Uncharacterized protein</fullName>
    </submittedName>
</protein>
<keyword evidence="1" id="KW-0812">Transmembrane</keyword>
<name>A0AAW8R493_9ALTE</name>
<keyword evidence="1" id="KW-1133">Transmembrane helix</keyword>
<evidence type="ECO:0000313" key="3">
    <source>
        <dbReference type="Proteomes" id="UP001249020"/>
    </source>
</evidence>
<feature type="transmembrane region" description="Helical" evidence="1">
    <location>
        <begin position="178"/>
        <end position="198"/>
    </location>
</feature>
<dbReference type="EMBL" id="JAVRIE010000004">
    <property type="protein sequence ID" value="MDT0583177.1"/>
    <property type="molecule type" value="Genomic_DNA"/>
</dbReference>
<dbReference type="AlphaFoldDB" id="A0AAW8R493"/>
<keyword evidence="3" id="KW-1185">Reference proteome</keyword>
<comment type="caution">
    <text evidence="2">The sequence shown here is derived from an EMBL/GenBank/DDBJ whole genome shotgun (WGS) entry which is preliminary data.</text>
</comment>
<accession>A0AAW8R493</accession>
<sequence length="209" mass="24007">MSAIPLEKVHGKHLATKILPSHFSNSDYTFSVESLIARVQTESSSAGSIKHLAYTQFAGQPAYLIETSVKRHMFHAKTGERFEPLTENQVVELAYQHYLGDAELEKVILLEKSPAEASRATGSVWQVRFYDTWSTTLYFSPTSAELVSIRSDIWRLFDFVWMLHIMDYDEREDFNNPLLISFSISALLFTMTGFLLLFRSFVRRKRPAV</sequence>
<proteinExistence type="predicted"/>
<gene>
    <name evidence="2" type="ORF">RM544_11560</name>
</gene>